<proteinExistence type="predicted"/>
<sequence length="453" mass="46617">MTAPITAPTTARRFTAAVVLPCDPGCSVLRDAVVDVDATGRIVHVGPAATAPASDAPVTALPGALLPGLVNTHAHTPMIVLRGMGGDLPLMRWLQDVMWPAEGKLDGDDVRAGMTSGCIELLRNGCTTSVEMYFFPDAVVDAVTAVGSRVVLTPGIIAAPGWDRLGTWEEMRDDISARIDSAGLRSGPGERIELGYGPHAAYTLSPEAIASIAEHARARGALMHIHVAEAADEDLVQRAAHGSVPALLEDVGALAGRVLAAHSVQLSDADVALYAKRATAVAHCPGSNAKLAAGIARVAALRRAGVRVGLGTDGPASGDTLDLWAEARLAGLLARVTSGDAAALTAAELLLMATRDGAAAIGRDDIGALSPGRWADLVHVDLDDPVFAAPGDDAQLLSNLVWAGGSRLVRDVWVAGEQVIASGEPTRVNRADATAAVRAVAARLHGDNLHGDN</sequence>
<keyword evidence="4" id="KW-1185">Reference proteome</keyword>
<dbReference type="Gene3D" id="3.20.20.140">
    <property type="entry name" value="Metal-dependent hydrolases"/>
    <property type="match status" value="1"/>
</dbReference>
<feature type="domain" description="Amidohydrolase-related" evidence="2">
    <location>
        <begin position="65"/>
        <end position="419"/>
    </location>
</feature>
<evidence type="ECO:0000313" key="4">
    <source>
        <dbReference type="Proteomes" id="UP001597145"/>
    </source>
</evidence>
<comment type="caution">
    <text evidence="3">The sequence shown here is derived from an EMBL/GenBank/DDBJ whole genome shotgun (WGS) entry which is preliminary data.</text>
</comment>
<accession>A0ABW4FC63</accession>
<dbReference type="PANTHER" id="PTHR43794:SF11">
    <property type="entry name" value="AMIDOHYDROLASE-RELATED DOMAIN-CONTAINING PROTEIN"/>
    <property type="match status" value="1"/>
</dbReference>
<dbReference type="SUPFAM" id="SSF51338">
    <property type="entry name" value="Composite domain of metallo-dependent hydrolases"/>
    <property type="match status" value="2"/>
</dbReference>
<dbReference type="SUPFAM" id="SSF51556">
    <property type="entry name" value="Metallo-dependent hydrolases"/>
    <property type="match status" value="1"/>
</dbReference>
<dbReference type="RefSeq" id="WP_343972396.1">
    <property type="nucleotide sequence ID" value="NZ_BAAAJG010000003.1"/>
</dbReference>
<gene>
    <name evidence="3" type="ORF">ACFSCY_01655</name>
</gene>
<reference evidence="4" key="1">
    <citation type="journal article" date="2019" name="Int. J. Syst. Evol. Microbiol.">
        <title>The Global Catalogue of Microorganisms (GCM) 10K type strain sequencing project: providing services to taxonomists for standard genome sequencing and annotation.</title>
        <authorList>
            <consortium name="The Broad Institute Genomics Platform"/>
            <consortium name="The Broad Institute Genome Sequencing Center for Infectious Disease"/>
            <person name="Wu L."/>
            <person name="Ma J."/>
        </authorList>
    </citation>
    <scope>NUCLEOTIDE SEQUENCE [LARGE SCALE GENOMIC DNA]</scope>
    <source>
        <strain evidence="4">JCM 12165</strain>
    </source>
</reference>
<dbReference type="Pfam" id="PF01979">
    <property type="entry name" value="Amidohydro_1"/>
    <property type="match status" value="1"/>
</dbReference>
<protein>
    <submittedName>
        <fullName evidence="3">Amidohydrolase family protein</fullName>
    </submittedName>
</protein>
<evidence type="ECO:0000313" key="3">
    <source>
        <dbReference type="EMBL" id="MFD1528141.1"/>
    </source>
</evidence>
<dbReference type="InterPro" id="IPR011059">
    <property type="entry name" value="Metal-dep_hydrolase_composite"/>
</dbReference>
<name>A0ABW4FC63_9PSEU</name>
<dbReference type="InterPro" id="IPR006680">
    <property type="entry name" value="Amidohydro-rel"/>
</dbReference>
<dbReference type="InterPro" id="IPR032466">
    <property type="entry name" value="Metal_Hydrolase"/>
</dbReference>
<evidence type="ECO:0000259" key="2">
    <source>
        <dbReference type="Pfam" id="PF01979"/>
    </source>
</evidence>
<dbReference type="Proteomes" id="UP001597145">
    <property type="component" value="Unassembled WGS sequence"/>
</dbReference>
<evidence type="ECO:0000256" key="1">
    <source>
        <dbReference type="ARBA" id="ARBA00022801"/>
    </source>
</evidence>
<keyword evidence="1" id="KW-0378">Hydrolase</keyword>
<dbReference type="InterPro" id="IPR050287">
    <property type="entry name" value="MTA/SAH_deaminase"/>
</dbReference>
<dbReference type="EMBL" id="JBHUCP010000001">
    <property type="protein sequence ID" value="MFD1528141.1"/>
    <property type="molecule type" value="Genomic_DNA"/>
</dbReference>
<dbReference type="PANTHER" id="PTHR43794">
    <property type="entry name" value="AMINOHYDROLASE SSNA-RELATED"/>
    <property type="match status" value="1"/>
</dbReference>
<organism evidence="3 4">
    <name type="scientific">Pseudonocardia aurantiaca</name>
    <dbReference type="NCBI Taxonomy" id="75290"/>
    <lineage>
        <taxon>Bacteria</taxon>
        <taxon>Bacillati</taxon>
        <taxon>Actinomycetota</taxon>
        <taxon>Actinomycetes</taxon>
        <taxon>Pseudonocardiales</taxon>
        <taxon>Pseudonocardiaceae</taxon>
        <taxon>Pseudonocardia</taxon>
    </lineage>
</organism>
<dbReference type="Gene3D" id="2.30.40.10">
    <property type="entry name" value="Urease, subunit C, domain 1"/>
    <property type="match status" value="1"/>
</dbReference>